<dbReference type="AlphaFoldDB" id="A0A0F9P664"/>
<reference evidence="1" key="1">
    <citation type="journal article" date="2015" name="Nature">
        <title>Complex archaea that bridge the gap between prokaryotes and eukaryotes.</title>
        <authorList>
            <person name="Spang A."/>
            <person name="Saw J.H."/>
            <person name="Jorgensen S.L."/>
            <person name="Zaremba-Niedzwiedzka K."/>
            <person name="Martijn J."/>
            <person name="Lind A.E."/>
            <person name="van Eijk R."/>
            <person name="Schleper C."/>
            <person name="Guy L."/>
            <person name="Ettema T.J."/>
        </authorList>
    </citation>
    <scope>NUCLEOTIDE SEQUENCE</scope>
</reference>
<accession>A0A0F9P664</accession>
<protein>
    <submittedName>
        <fullName evidence="1">Uncharacterized protein</fullName>
    </submittedName>
</protein>
<dbReference type="EMBL" id="LAZR01006896">
    <property type="protein sequence ID" value="KKM88927.1"/>
    <property type="molecule type" value="Genomic_DNA"/>
</dbReference>
<organism evidence="1">
    <name type="scientific">marine sediment metagenome</name>
    <dbReference type="NCBI Taxonomy" id="412755"/>
    <lineage>
        <taxon>unclassified sequences</taxon>
        <taxon>metagenomes</taxon>
        <taxon>ecological metagenomes</taxon>
    </lineage>
</organism>
<evidence type="ECO:0000313" key="1">
    <source>
        <dbReference type="EMBL" id="KKM88927.1"/>
    </source>
</evidence>
<proteinExistence type="predicted"/>
<sequence>MNTYMDPFYMSCGMGDIALLSCLRAGRYDAESVIDTLVERGLHPTRPASEGGNGFSPMIIFSYATSARKIMEHCGEECGGDCS</sequence>
<comment type="caution">
    <text evidence="1">The sequence shown here is derived from an EMBL/GenBank/DDBJ whole genome shotgun (WGS) entry which is preliminary data.</text>
</comment>
<name>A0A0F9P664_9ZZZZ</name>
<gene>
    <name evidence="1" type="ORF">LCGC14_1253910</name>
</gene>